<accession>A0A9P4USU8</accession>
<dbReference type="Gene3D" id="2.60.40.2970">
    <property type="match status" value="1"/>
</dbReference>
<dbReference type="AlphaFoldDB" id="A0A9P4USU8"/>
<evidence type="ECO:0000313" key="1">
    <source>
        <dbReference type="EMBL" id="KAF2727137.1"/>
    </source>
</evidence>
<reference evidence="1" key="1">
    <citation type="journal article" date="2020" name="Stud. Mycol.">
        <title>101 Dothideomycetes genomes: a test case for predicting lifestyles and emergence of pathogens.</title>
        <authorList>
            <person name="Haridas S."/>
            <person name="Albert R."/>
            <person name="Binder M."/>
            <person name="Bloem J."/>
            <person name="Labutti K."/>
            <person name="Salamov A."/>
            <person name="Andreopoulos B."/>
            <person name="Baker S."/>
            <person name="Barry K."/>
            <person name="Bills G."/>
            <person name="Bluhm B."/>
            <person name="Cannon C."/>
            <person name="Castanera R."/>
            <person name="Culley D."/>
            <person name="Daum C."/>
            <person name="Ezra D."/>
            <person name="Gonzalez J."/>
            <person name="Henrissat B."/>
            <person name="Kuo A."/>
            <person name="Liang C."/>
            <person name="Lipzen A."/>
            <person name="Lutzoni F."/>
            <person name="Magnuson J."/>
            <person name="Mondo S."/>
            <person name="Nolan M."/>
            <person name="Ohm R."/>
            <person name="Pangilinan J."/>
            <person name="Park H.-J."/>
            <person name="Ramirez L."/>
            <person name="Alfaro M."/>
            <person name="Sun H."/>
            <person name="Tritt A."/>
            <person name="Yoshinaga Y."/>
            <person name="Zwiers L.-H."/>
            <person name="Turgeon B."/>
            <person name="Goodwin S."/>
            <person name="Spatafora J."/>
            <person name="Crous P."/>
            <person name="Grigoriev I."/>
        </authorList>
    </citation>
    <scope>NUCLEOTIDE SEQUENCE</scope>
    <source>
        <strain evidence="1">CBS 125425</strain>
    </source>
</reference>
<dbReference type="EMBL" id="ML996352">
    <property type="protein sequence ID" value="KAF2727137.1"/>
    <property type="molecule type" value="Genomic_DNA"/>
</dbReference>
<dbReference type="Proteomes" id="UP000799444">
    <property type="component" value="Unassembled WGS sequence"/>
</dbReference>
<gene>
    <name evidence="1" type="ORF">EJ04DRAFT_148180</name>
</gene>
<protein>
    <submittedName>
        <fullName evidence="1">Uncharacterized protein</fullName>
    </submittedName>
</protein>
<sequence length="219" mass="24042">MASSTGSNARIDIVISLDPQTHSFTSTEPPKLVLKVTSRADTPITLYTWRTPLSLPQALTTNGIKIVDTATNEPVQTASLMVNRSALKRTRGTPDEKYFVTLHPQETLELSCGFGRAGGGVKPQPKSIVEKGWEVDDEGNPRKIRRSQFATGVDGLEPGHRYTVGLDVEALGKMWWAPVDREEVLVDGNAEGSYVQDYVWEKTPLEFQISEGTLEVEGA</sequence>
<dbReference type="OrthoDB" id="5418036at2759"/>
<proteinExistence type="predicted"/>
<name>A0A9P4USU8_9PLEO</name>
<organism evidence="1 2">
    <name type="scientific">Polyplosphaeria fusca</name>
    <dbReference type="NCBI Taxonomy" id="682080"/>
    <lineage>
        <taxon>Eukaryota</taxon>
        <taxon>Fungi</taxon>
        <taxon>Dikarya</taxon>
        <taxon>Ascomycota</taxon>
        <taxon>Pezizomycotina</taxon>
        <taxon>Dothideomycetes</taxon>
        <taxon>Pleosporomycetidae</taxon>
        <taxon>Pleosporales</taxon>
        <taxon>Tetraplosphaeriaceae</taxon>
        <taxon>Polyplosphaeria</taxon>
    </lineage>
</organism>
<keyword evidence="2" id="KW-1185">Reference proteome</keyword>
<comment type="caution">
    <text evidence="1">The sequence shown here is derived from an EMBL/GenBank/DDBJ whole genome shotgun (WGS) entry which is preliminary data.</text>
</comment>
<evidence type="ECO:0000313" key="2">
    <source>
        <dbReference type="Proteomes" id="UP000799444"/>
    </source>
</evidence>